<organism evidence="3">
    <name type="scientific">Selaginella moellendorffii</name>
    <name type="common">Spikemoss</name>
    <dbReference type="NCBI Taxonomy" id="88036"/>
    <lineage>
        <taxon>Eukaryota</taxon>
        <taxon>Viridiplantae</taxon>
        <taxon>Streptophyta</taxon>
        <taxon>Embryophyta</taxon>
        <taxon>Tracheophyta</taxon>
        <taxon>Lycopodiopsida</taxon>
        <taxon>Selaginellales</taxon>
        <taxon>Selaginellaceae</taxon>
        <taxon>Selaginella</taxon>
    </lineage>
</organism>
<feature type="compositionally biased region" description="Acidic residues" evidence="1">
    <location>
        <begin position="115"/>
        <end position="195"/>
    </location>
</feature>
<dbReference type="eggNOG" id="ENOG502QV6U">
    <property type="taxonomic scope" value="Eukaryota"/>
</dbReference>
<feature type="compositionally biased region" description="Low complexity" evidence="1">
    <location>
        <begin position="878"/>
        <end position="903"/>
    </location>
</feature>
<sequence length="928" mass="101523">MFIIDREEVLQEEEIVPTPAWNTFASNSHGVWRGVGAVFSPDTAAVEPVGLGGRNEYLYDCRIVSFVESVPEKRSIDREVLWNLQNPYASKTQEKVQSQDELIEQDLAIEEAGLDLETDSGGEEGSVEDGASDEDDVEREADGTSGEEELTDGDGEFDDNEQELDDDFDDDEDDFDEDDEEELDSDDVAGVEDPEGSSSETEGSTSQEGSVEPFTLCELKAKHSYEGMKDVMEKETIGMEPGLVFFEDGAFSRGPTRLLRAKDDTTIARGYFYSPTHKVEQCLVRAGHKRVRICHTISVNDETDEVEVLRVAAYEEEWLGPVNEQSFRSSSNPELKLLSQRSRLQSKDLSLNSRIAEYSLAQSSRGAGGYQRPAASKNRPCCGCQTASYSEPGLRPKYCSKSTIGGHGSTVHVNNIRLKLTYLCDCDCKTIGEFSKGRTAQLLNSAAAGYFQQELGVLGKFGDSFRVHALPGSMILISDRLGKMGVGQKTVLAVKSVSAGSEAWSEDKFLPGDVIEQLRTGSQVVAAVKSPFSGGKTGFGRELRKLASAKERIYVRISRQGRRLEITASVVAEESVLRKHYALADYEDKSYTATFMDATEEECALIQDQTQKVLEGRGKSRTSNTQMRGCVISYAWQQKMQHFLPPPNSSIVFSLLVMPFKQAQLGAGYNDVDDTSARAMAWLSASQKVGVPIIFVNIQTEPILRQGSSARGFGVAGQEEASSVANSGSYTVHDEAGSDIGVLRGVRLWFAPAASELALNLVPHESERLGVGISHTEEGFLYVSSVESGTAADRAGLKQLHDSGRAAGKLLVISRITGRKVAPWMVQSSGAIRCFDTLLISEILSLHKQSLEPIQMFVMLWNGVVLLPRGADGVESALSSSDFSSDSQRVSRTRTSSSSSRVVKWQDSGDSGNHCSVRYENEDFSFSL</sequence>
<dbReference type="PANTHER" id="PTHR33984:SF2">
    <property type="entry name" value="OS02G0717600 PROTEIN"/>
    <property type="match status" value="1"/>
</dbReference>
<evidence type="ECO:0000313" key="3">
    <source>
        <dbReference type="Proteomes" id="UP000001514"/>
    </source>
</evidence>
<evidence type="ECO:0000256" key="1">
    <source>
        <dbReference type="SAM" id="MobiDB-lite"/>
    </source>
</evidence>
<dbReference type="EMBL" id="GL377569">
    <property type="protein sequence ID" value="EFJ34343.1"/>
    <property type="molecule type" value="Genomic_DNA"/>
</dbReference>
<protein>
    <submittedName>
        <fullName evidence="2">Uncharacterized protein</fullName>
    </submittedName>
</protein>
<dbReference type="Gramene" id="EFJ34343">
    <property type="protein sequence ID" value="EFJ34343"/>
    <property type="gene ID" value="SELMODRAFT_438737"/>
</dbReference>
<dbReference type="HOGENOM" id="CLU_315094_0_0_1"/>
<dbReference type="PANTHER" id="PTHR33984">
    <property type="entry name" value="OS02G0717600 PROTEIN"/>
    <property type="match status" value="1"/>
</dbReference>
<dbReference type="Proteomes" id="UP000001514">
    <property type="component" value="Unassembled WGS sequence"/>
</dbReference>
<dbReference type="AlphaFoldDB" id="D8QZ27"/>
<dbReference type="STRING" id="88036.D8QZ27"/>
<feature type="region of interest" description="Disordered" evidence="1">
    <location>
        <begin position="878"/>
        <end position="911"/>
    </location>
</feature>
<feature type="region of interest" description="Disordered" evidence="1">
    <location>
        <begin position="115"/>
        <end position="213"/>
    </location>
</feature>
<reference evidence="2 3" key="1">
    <citation type="journal article" date="2011" name="Science">
        <title>The Selaginella genome identifies genetic changes associated with the evolution of vascular plants.</title>
        <authorList>
            <person name="Banks J.A."/>
            <person name="Nishiyama T."/>
            <person name="Hasebe M."/>
            <person name="Bowman J.L."/>
            <person name="Gribskov M."/>
            <person name="dePamphilis C."/>
            <person name="Albert V.A."/>
            <person name="Aono N."/>
            <person name="Aoyama T."/>
            <person name="Ambrose B.A."/>
            <person name="Ashton N.W."/>
            <person name="Axtell M.J."/>
            <person name="Barker E."/>
            <person name="Barker M.S."/>
            <person name="Bennetzen J.L."/>
            <person name="Bonawitz N.D."/>
            <person name="Chapple C."/>
            <person name="Cheng C."/>
            <person name="Correa L.G."/>
            <person name="Dacre M."/>
            <person name="DeBarry J."/>
            <person name="Dreyer I."/>
            <person name="Elias M."/>
            <person name="Engstrom E.M."/>
            <person name="Estelle M."/>
            <person name="Feng L."/>
            <person name="Finet C."/>
            <person name="Floyd S.K."/>
            <person name="Frommer W.B."/>
            <person name="Fujita T."/>
            <person name="Gramzow L."/>
            <person name="Gutensohn M."/>
            <person name="Harholt J."/>
            <person name="Hattori M."/>
            <person name="Heyl A."/>
            <person name="Hirai T."/>
            <person name="Hiwatashi Y."/>
            <person name="Ishikawa M."/>
            <person name="Iwata M."/>
            <person name="Karol K.G."/>
            <person name="Koehler B."/>
            <person name="Kolukisaoglu U."/>
            <person name="Kubo M."/>
            <person name="Kurata T."/>
            <person name="Lalonde S."/>
            <person name="Li K."/>
            <person name="Li Y."/>
            <person name="Litt A."/>
            <person name="Lyons E."/>
            <person name="Manning G."/>
            <person name="Maruyama T."/>
            <person name="Michael T.P."/>
            <person name="Mikami K."/>
            <person name="Miyazaki S."/>
            <person name="Morinaga S."/>
            <person name="Murata T."/>
            <person name="Mueller-Roeber B."/>
            <person name="Nelson D.R."/>
            <person name="Obara M."/>
            <person name="Oguri Y."/>
            <person name="Olmstead R.G."/>
            <person name="Onodera N."/>
            <person name="Petersen B.L."/>
            <person name="Pils B."/>
            <person name="Prigge M."/>
            <person name="Rensing S.A."/>
            <person name="Riano-Pachon D.M."/>
            <person name="Roberts A.W."/>
            <person name="Sato Y."/>
            <person name="Scheller H.V."/>
            <person name="Schulz B."/>
            <person name="Schulz C."/>
            <person name="Shakirov E.V."/>
            <person name="Shibagaki N."/>
            <person name="Shinohara N."/>
            <person name="Shippen D.E."/>
            <person name="Soerensen I."/>
            <person name="Sotooka R."/>
            <person name="Sugimoto N."/>
            <person name="Sugita M."/>
            <person name="Sumikawa N."/>
            <person name="Tanurdzic M."/>
            <person name="Theissen G."/>
            <person name="Ulvskov P."/>
            <person name="Wakazuki S."/>
            <person name="Weng J.K."/>
            <person name="Willats W.W."/>
            <person name="Wipf D."/>
            <person name="Wolf P.G."/>
            <person name="Yang L."/>
            <person name="Zimmer A.D."/>
            <person name="Zhu Q."/>
            <person name="Mitros T."/>
            <person name="Hellsten U."/>
            <person name="Loque D."/>
            <person name="Otillar R."/>
            <person name="Salamov A."/>
            <person name="Schmutz J."/>
            <person name="Shapiro H."/>
            <person name="Lindquist E."/>
            <person name="Lucas S."/>
            <person name="Rokhsar D."/>
            <person name="Grigoriev I.V."/>
        </authorList>
    </citation>
    <scope>NUCLEOTIDE SEQUENCE [LARGE SCALE GENOMIC DNA]</scope>
</reference>
<feature type="compositionally biased region" description="Low complexity" evidence="1">
    <location>
        <begin position="196"/>
        <end position="210"/>
    </location>
</feature>
<keyword evidence="3" id="KW-1185">Reference proteome</keyword>
<proteinExistence type="predicted"/>
<evidence type="ECO:0000313" key="2">
    <source>
        <dbReference type="EMBL" id="EFJ34343.1"/>
    </source>
</evidence>
<dbReference type="InParanoid" id="D8QZ27"/>
<dbReference type="KEGG" id="smo:SELMODRAFT_438737"/>
<dbReference type="SUPFAM" id="SSF50814">
    <property type="entry name" value="Lipocalins"/>
    <property type="match status" value="1"/>
</dbReference>
<dbReference type="InterPro" id="IPR012674">
    <property type="entry name" value="Calycin"/>
</dbReference>
<gene>
    <name evidence="2" type="ORF">SELMODRAFT_438737</name>
</gene>
<name>D8QZ27_SELML</name>
<accession>D8QZ27</accession>